<dbReference type="KEGG" id="mcg:GL4_0629"/>
<keyword evidence="2" id="KW-1185">Reference proteome</keyword>
<evidence type="ECO:0000313" key="1">
    <source>
        <dbReference type="EMBL" id="BAQ16092.1"/>
    </source>
</evidence>
<dbReference type="RefSeq" id="WP_156137365.1">
    <property type="nucleotide sequence ID" value="NZ_AP014648.1"/>
</dbReference>
<protein>
    <submittedName>
        <fullName evidence="1">Uncharacterized protein</fullName>
    </submittedName>
</protein>
<sequence length="54" mass="6071">MTFMAIVNEAKQKFNEFQPQTVNEAAIDSHIGQLLDNLRIAAENLEEEVAKRGP</sequence>
<dbReference type="Proteomes" id="UP000031643">
    <property type="component" value="Chromosome"/>
</dbReference>
<accession>A0A0A8K0Q9</accession>
<dbReference type="EMBL" id="AP014648">
    <property type="protein sequence ID" value="BAQ16092.1"/>
    <property type="molecule type" value="Genomic_DNA"/>
</dbReference>
<organism evidence="1 2">
    <name type="scientific">Methyloceanibacter caenitepidi</name>
    <dbReference type="NCBI Taxonomy" id="1384459"/>
    <lineage>
        <taxon>Bacteria</taxon>
        <taxon>Pseudomonadati</taxon>
        <taxon>Pseudomonadota</taxon>
        <taxon>Alphaproteobacteria</taxon>
        <taxon>Hyphomicrobiales</taxon>
        <taxon>Hyphomicrobiaceae</taxon>
        <taxon>Methyloceanibacter</taxon>
    </lineage>
</organism>
<gene>
    <name evidence="1" type="ORF">GL4_0629</name>
</gene>
<dbReference type="HOGENOM" id="CLU_3045197_0_0_5"/>
<dbReference type="AlphaFoldDB" id="A0A0A8K0Q9"/>
<proteinExistence type="predicted"/>
<reference evidence="1 2" key="1">
    <citation type="submission" date="2014-09" db="EMBL/GenBank/DDBJ databases">
        <title>Genome sequencing of Methyloceanibacter caenitepidi Gela4.</title>
        <authorList>
            <person name="Takeuchi M."/>
            <person name="Susumu S."/>
            <person name="Kamagata Y."/>
            <person name="Oshima K."/>
            <person name="Hattori M."/>
            <person name="Iwasaki W."/>
        </authorList>
    </citation>
    <scope>NUCLEOTIDE SEQUENCE [LARGE SCALE GENOMIC DNA]</scope>
    <source>
        <strain evidence="1 2">Gela4</strain>
    </source>
</reference>
<dbReference type="STRING" id="1384459.GL4_0629"/>
<name>A0A0A8K0Q9_9HYPH</name>
<evidence type="ECO:0000313" key="2">
    <source>
        <dbReference type="Proteomes" id="UP000031643"/>
    </source>
</evidence>